<evidence type="ECO:0000259" key="11">
    <source>
        <dbReference type="PROSITE" id="PS50271"/>
    </source>
</evidence>
<keyword evidence="4 10" id="KW-0812">Transmembrane</keyword>
<dbReference type="Pfam" id="PF00999">
    <property type="entry name" value="Na_H_Exchanger"/>
    <property type="match status" value="1"/>
</dbReference>
<gene>
    <name evidence="12" type="ORF">EV138_0084</name>
</gene>
<keyword evidence="5 10" id="KW-1133">Transmembrane helix</keyword>
<feature type="transmembrane region" description="Helical" evidence="10">
    <location>
        <begin position="204"/>
        <end position="225"/>
    </location>
</feature>
<dbReference type="InterPro" id="IPR018422">
    <property type="entry name" value="Cation/H_exchanger_CPA1"/>
</dbReference>
<sequence length="647" mass="69336">MHIAILVVALVAVVAAGAALARRIGVSAPLLLVVVGVAASYLPFVPQIELSHEVVLVGFLPPLLYSAAIKTSLVDFSKHRRSIGLLSVGLVAFTTIGVGLVAYWLLGSAAKSQGLEPLPLWAAFALGAVVAPPDAVAATAIAKRVGLPRRVVTILEGESLLNDATALVGLRTAIAAGAASIALIRGDDPSDVHSPTPLSVGLDFLLAAGGGVAIGLVCAIVLAKIRKRFTDPVLDTTLSLTAPFIAYIAAEEIHASGVLSVVVTGLLLGHKAPIIQSAASRMSERTNWRTFQFLLENTVFLLIGLQTRWILDDVSHSPLSTSTITIATVGVFAAVVLLRPIWLFPVTLLSRRILGRSRPGPVSWQSLVVVSWAGMRGVVTLAAVFVLPEETPHREVLVFIALTVTAGTLLLQGSTLPWLVRRLRLPGPDPAEDALQEAAVLQGAHRAGEAELDRLITPDDPEEVIALLRQRGESRAQAAWERLGRPESEYETPSEAYRRLRMAMLEAERGHILKVRDDGLVADEVLQRAQIQLDIEESILDRAEADDVGGQSDSLRIQPAPGAECEHLEQAPCVLTPNTPEGCEECLADGGSWVHLRLCLQCGHVGCCDSSPERHASKHFETTQHPVMRSFEPGEDWRWCFIDEKLG</sequence>
<dbReference type="RefSeq" id="WP_133976505.1">
    <property type="nucleotide sequence ID" value="NZ_SOCE01000001.1"/>
</dbReference>
<dbReference type="GO" id="GO:0015386">
    <property type="term" value="F:potassium:proton antiporter activity"/>
    <property type="evidence" value="ECO:0007669"/>
    <property type="project" value="TreeGrafter"/>
</dbReference>
<dbReference type="NCBIfam" id="TIGR00831">
    <property type="entry name" value="a_cpa1"/>
    <property type="match status" value="1"/>
</dbReference>
<dbReference type="OrthoDB" id="57886at2"/>
<dbReference type="PANTHER" id="PTHR10110">
    <property type="entry name" value="SODIUM/HYDROGEN EXCHANGER"/>
    <property type="match status" value="1"/>
</dbReference>
<feature type="transmembrane region" description="Helical" evidence="10">
    <location>
        <begin position="85"/>
        <end position="106"/>
    </location>
</feature>
<dbReference type="GO" id="GO:0008270">
    <property type="term" value="F:zinc ion binding"/>
    <property type="evidence" value="ECO:0007669"/>
    <property type="project" value="InterPro"/>
</dbReference>
<dbReference type="InterPro" id="IPR013083">
    <property type="entry name" value="Znf_RING/FYVE/PHD"/>
</dbReference>
<dbReference type="SUPFAM" id="SSF57850">
    <property type="entry name" value="RING/U-box"/>
    <property type="match status" value="1"/>
</dbReference>
<dbReference type="EMBL" id="SOCE01000001">
    <property type="protein sequence ID" value="TDU86574.1"/>
    <property type="molecule type" value="Genomic_DNA"/>
</dbReference>
<keyword evidence="2 10" id="KW-0813">Transport</keyword>
<evidence type="ECO:0000256" key="10">
    <source>
        <dbReference type="RuleBase" id="RU366002"/>
    </source>
</evidence>
<name>A0A4R7T433_9ACTN</name>
<keyword evidence="7 10" id="KW-0406">Ion transport</keyword>
<dbReference type="InterPro" id="IPR006153">
    <property type="entry name" value="Cation/H_exchanger_TM"/>
</dbReference>
<proteinExistence type="inferred from homology"/>
<feature type="domain" description="UBP-type" evidence="11">
    <location>
        <begin position="563"/>
        <end position="647"/>
    </location>
</feature>
<feature type="transmembrane region" description="Helical" evidence="10">
    <location>
        <begin position="118"/>
        <end position="142"/>
    </location>
</feature>
<dbReference type="InterPro" id="IPR004705">
    <property type="entry name" value="Cation/H_exchanger_CPA1_bac"/>
</dbReference>
<evidence type="ECO:0000256" key="5">
    <source>
        <dbReference type="ARBA" id="ARBA00022989"/>
    </source>
</evidence>
<organism evidence="12 13">
    <name type="scientific">Kribbella voronezhensis</name>
    <dbReference type="NCBI Taxonomy" id="2512212"/>
    <lineage>
        <taxon>Bacteria</taxon>
        <taxon>Bacillati</taxon>
        <taxon>Actinomycetota</taxon>
        <taxon>Actinomycetes</taxon>
        <taxon>Propionibacteriales</taxon>
        <taxon>Kribbellaceae</taxon>
        <taxon>Kribbella</taxon>
    </lineage>
</organism>
<evidence type="ECO:0000256" key="2">
    <source>
        <dbReference type="ARBA" id="ARBA00022448"/>
    </source>
</evidence>
<comment type="function">
    <text evidence="10">Na(+)/H(+) antiporter that extrudes sodium in exchange for external protons.</text>
</comment>
<comment type="similarity">
    <text evidence="10">Belongs to the monovalent cation:proton antiporter 1 (CPA1) transporter (TC 2.A.36) family.</text>
</comment>
<dbReference type="GO" id="GO:0051453">
    <property type="term" value="P:regulation of intracellular pH"/>
    <property type="evidence" value="ECO:0007669"/>
    <property type="project" value="TreeGrafter"/>
</dbReference>
<evidence type="ECO:0000313" key="13">
    <source>
        <dbReference type="Proteomes" id="UP000295151"/>
    </source>
</evidence>
<feature type="transmembrane region" description="Helical" evidence="10">
    <location>
        <begin position="54"/>
        <end position="73"/>
    </location>
</feature>
<feature type="transmembrane region" description="Helical" evidence="10">
    <location>
        <begin position="163"/>
        <end position="184"/>
    </location>
</feature>
<dbReference type="GO" id="GO:0005886">
    <property type="term" value="C:plasma membrane"/>
    <property type="evidence" value="ECO:0007669"/>
    <property type="project" value="UniProtKB-SubCell"/>
</dbReference>
<feature type="transmembrane region" description="Helical" evidence="10">
    <location>
        <begin position="293"/>
        <end position="311"/>
    </location>
</feature>
<comment type="caution">
    <text evidence="12">The sequence shown here is derived from an EMBL/GenBank/DDBJ whole genome shotgun (WGS) entry which is preliminary data.</text>
</comment>
<dbReference type="Proteomes" id="UP000295151">
    <property type="component" value="Unassembled WGS sequence"/>
</dbReference>
<dbReference type="AlphaFoldDB" id="A0A4R7T433"/>
<comment type="subcellular location">
    <subcellularLocation>
        <location evidence="1 10">Cell membrane</location>
        <topology evidence="1 10">Multi-pass membrane protein</topology>
    </subcellularLocation>
</comment>
<evidence type="ECO:0000256" key="4">
    <source>
        <dbReference type="ARBA" id="ARBA00022692"/>
    </source>
</evidence>
<feature type="transmembrane region" description="Helical" evidence="10">
    <location>
        <begin position="367"/>
        <end position="387"/>
    </location>
</feature>
<comment type="caution">
    <text evidence="10">Lacks conserved residue(s) required for the propagation of feature annotation.</text>
</comment>
<dbReference type="InterPro" id="IPR001607">
    <property type="entry name" value="Znf_UBP"/>
</dbReference>
<evidence type="ECO:0000256" key="6">
    <source>
        <dbReference type="ARBA" id="ARBA00023053"/>
    </source>
</evidence>
<dbReference type="Gene3D" id="3.30.40.10">
    <property type="entry name" value="Zinc/RING finger domain, C3HC4 (zinc finger)"/>
    <property type="match status" value="1"/>
</dbReference>
<evidence type="ECO:0000256" key="8">
    <source>
        <dbReference type="ARBA" id="ARBA00023136"/>
    </source>
</evidence>
<evidence type="ECO:0000313" key="12">
    <source>
        <dbReference type="EMBL" id="TDU86574.1"/>
    </source>
</evidence>
<dbReference type="Gene3D" id="6.10.140.1330">
    <property type="match status" value="1"/>
</dbReference>
<keyword evidence="13" id="KW-1185">Reference proteome</keyword>
<keyword evidence="10" id="KW-0050">Antiport</keyword>
<dbReference type="PROSITE" id="PS50271">
    <property type="entry name" value="ZF_UBP"/>
    <property type="match status" value="1"/>
</dbReference>
<protein>
    <submittedName>
        <fullName evidence="12">Sodium/proton antiporter (CPA1 family)</fullName>
    </submittedName>
</protein>
<feature type="transmembrane region" description="Helical" evidence="10">
    <location>
        <begin position="399"/>
        <end position="420"/>
    </location>
</feature>
<evidence type="ECO:0000256" key="3">
    <source>
        <dbReference type="ARBA" id="ARBA00022475"/>
    </source>
</evidence>
<feature type="transmembrane region" description="Helical" evidence="10">
    <location>
        <begin position="323"/>
        <end position="346"/>
    </location>
</feature>
<keyword evidence="8 10" id="KW-0472">Membrane</keyword>
<accession>A0A4R7T433</accession>
<keyword evidence="3 10" id="KW-1003">Cell membrane</keyword>
<keyword evidence="9 10" id="KW-0739">Sodium transport</keyword>
<keyword evidence="6 10" id="KW-0915">Sodium</keyword>
<dbReference type="GO" id="GO:0098719">
    <property type="term" value="P:sodium ion import across plasma membrane"/>
    <property type="evidence" value="ECO:0007669"/>
    <property type="project" value="TreeGrafter"/>
</dbReference>
<dbReference type="GO" id="GO:0015385">
    <property type="term" value="F:sodium:proton antiporter activity"/>
    <property type="evidence" value="ECO:0007669"/>
    <property type="project" value="InterPro"/>
</dbReference>
<dbReference type="PANTHER" id="PTHR10110:SF86">
    <property type="entry name" value="SODIUM_HYDROGEN EXCHANGER 7"/>
    <property type="match status" value="1"/>
</dbReference>
<evidence type="ECO:0000256" key="7">
    <source>
        <dbReference type="ARBA" id="ARBA00023065"/>
    </source>
</evidence>
<reference evidence="12 13" key="1">
    <citation type="submission" date="2019-03" db="EMBL/GenBank/DDBJ databases">
        <title>Genomic Encyclopedia of Type Strains, Phase III (KMG-III): the genomes of soil and plant-associated and newly described type strains.</title>
        <authorList>
            <person name="Whitman W."/>
        </authorList>
    </citation>
    <scope>NUCLEOTIDE SEQUENCE [LARGE SCALE GENOMIC DNA]</scope>
    <source>
        <strain evidence="12 13">VKM Ac-2575</strain>
    </source>
</reference>
<evidence type="ECO:0000256" key="9">
    <source>
        <dbReference type="ARBA" id="ARBA00023201"/>
    </source>
</evidence>
<dbReference type="Pfam" id="PF02148">
    <property type="entry name" value="zf-UBP"/>
    <property type="match status" value="1"/>
</dbReference>
<evidence type="ECO:0000256" key="1">
    <source>
        <dbReference type="ARBA" id="ARBA00004651"/>
    </source>
</evidence>